<proteinExistence type="predicted"/>
<protein>
    <recommendedName>
        <fullName evidence="1">F-box domain-containing protein</fullName>
    </recommendedName>
</protein>
<dbReference type="EMBL" id="WHUW01000072">
    <property type="protein sequence ID" value="KAF8428489.1"/>
    <property type="molecule type" value="Genomic_DNA"/>
</dbReference>
<name>A0AAD4BGU0_BOLED</name>
<evidence type="ECO:0000259" key="1">
    <source>
        <dbReference type="Pfam" id="PF12937"/>
    </source>
</evidence>
<accession>A0AAD4BGU0</accession>
<sequence length="78" mass="9020">MHRALEIQEILLNIFEWERRDTLASLARTCHAFEEPALDLLWRVLPNLSPLARCLPDASYRLPGKVSQLTVFPTLFDT</sequence>
<evidence type="ECO:0000313" key="3">
    <source>
        <dbReference type="Proteomes" id="UP001194468"/>
    </source>
</evidence>
<evidence type="ECO:0000313" key="2">
    <source>
        <dbReference type="EMBL" id="KAF8428489.1"/>
    </source>
</evidence>
<organism evidence="2 3">
    <name type="scientific">Boletus edulis BED1</name>
    <dbReference type="NCBI Taxonomy" id="1328754"/>
    <lineage>
        <taxon>Eukaryota</taxon>
        <taxon>Fungi</taxon>
        <taxon>Dikarya</taxon>
        <taxon>Basidiomycota</taxon>
        <taxon>Agaricomycotina</taxon>
        <taxon>Agaricomycetes</taxon>
        <taxon>Agaricomycetidae</taxon>
        <taxon>Boletales</taxon>
        <taxon>Boletineae</taxon>
        <taxon>Boletaceae</taxon>
        <taxon>Boletoideae</taxon>
        <taxon>Boletus</taxon>
    </lineage>
</organism>
<reference evidence="2" key="1">
    <citation type="submission" date="2019-10" db="EMBL/GenBank/DDBJ databases">
        <authorList>
            <consortium name="DOE Joint Genome Institute"/>
            <person name="Kuo A."/>
            <person name="Miyauchi S."/>
            <person name="Kiss E."/>
            <person name="Drula E."/>
            <person name="Kohler A."/>
            <person name="Sanchez-Garcia M."/>
            <person name="Andreopoulos B."/>
            <person name="Barry K.W."/>
            <person name="Bonito G."/>
            <person name="Buee M."/>
            <person name="Carver A."/>
            <person name="Chen C."/>
            <person name="Cichocki N."/>
            <person name="Clum A."/>
            <person name="Culley D."/>
            <person name="Crous P.W."/>
            <person name="Fauchery L."/>
            <person name="Girlanda M."/>
            <person name="Hayes R."/>
            <person name="Keri Z."/>
            <person name="LaButti K."/>
            <person name="Lipzen A."/>
            <person name="Lombard V."/>
            <person name="Magnuson J."/>
            <person name="Maillard F."/>
            <person name="Morin E."/>
            <person name="Murat C."/>
            <person name="Nolan M."/>
            <person name="Ohm R."/>
            <person name="Pangilinan J."/>
            <person name="Pereira M."/>
            <person name="Perotto S."/>
            <person name="Peter M."/>
            <person name="Riley R."/>
            <person name="Sitrit Y."/>
            <person name="Stielow B."/>
            <person name="Szollosi G."/>
            <person name="Zifcakova L."/>
            <person name="Stursova M."/>
            <person name="Spatafora J.W."/>
            <person name="Tedersoo L."/>
            <person name="Vaario L.-M."/>
            <person name="Yamada A."/>
            <person name="Yan M."/>
            <person name="Wang P."/>
            <person name="Xu J."/>
            <person name="Bruns T."/>
            <person name="Baldrian P."/>
            <person name="Vilgalys R."/>
            <person name="Henrissat B."/>
            <person name="Grigoriev I.V."/>
            <person name="Hibbett D."/>
            <person name="Nagy L.G."/>
            <person name="Martin F.M."/>
        </authorList>
    </citation>
    <scope>NUCLEOTIDE SEQUENCE</scope>
    <source>
        <strain evidence="2">BED1</strain>
    </source>
</reference>
<dbReference type="InterPro" id="IPR001810">
    <property type="entry name" value="F-box_dom"/>
</dbReference>
<reference evidence="2" key="2">
    <citation type="journal article" date="2020" name="Nat. Commun.">
        <title>Large-scale genome sequencing of mycorrhizal fungi provides insights into the early evolution of symbiotic traits.</title>
        <authorList>
            <person name="Miyauchi S."/>
            <person name="Kiss E."/>
            <person name="Kuo A."/>
            <person name="Drula E."/>
            <person name="Kohler A."/>
            <person name="Sanchez-Garcia M."/>
            <person name="Morin E."/>
            <person name="Andreopoulos B."/>
            <person name="Barry K.W."/>
            <person name="Bonito G."/>
            <person name="Buee M."/>
            <person name="Carver A."/>
            <person name="Chen C."/>
            <person name="Cichocki N."/>
            <person name="Clum A."/>
            <person name="Culley D."/>
            <person name="Crous P.W."/>
            <person name="Fauchery L."/>
            <person name="Girlanda M."/>
            <person name="Hayes R.D."/>
            <person name="Keri Z."/>
            <person name="LaButti K."/>
            <person name="Lipzen A."/>
            <person name="Lombard V."/>
            <person name="Magnuson J."/>
            <person name="Maillard F."/>
            <person name="Murat C."/>
            <person name="Nolan M."/>
            <person name="Ohm R.A."/>
            <person name="Pangilinan J."/>
            <person name="Pereira M.F."/>
            <person name="Perotto S."/>
            <person name="Peter M."/>
            <person name="Pfister S."/>
            <person name="Riley R."/>
            <person name="Sitrit Y."/>
            <person name="Stielow J.B."/>
            <person name="Szollosi G."/>
            <person name="Zifcakova L."/>
            <person name="Stursova M."/>
            <person name="Spatafora J.W."/>
            <person name="Tedersoo L."/>
            <person name="Vaario L.M."/>
            <person name="Yamada A."/>
            <person name="Yan M."/>
            <person name="Wang P."/>
            <person name="Xu J."/>
            <person name="Bruns T."/>
            <person name="Baldrian P."/>
            <person name="Vilgalys R."/>
            <person name="Dunand C."/>
            <person name="Henrissat B."/>
            <person name="Grigoriev I.V."/>
            <person name="Hibbett D."/>
            <person name="Nagy L.G."/>
            <person name="Martin F.M."/>
        </authorList>
    </citation>
    <scope>NUCLEOTIDE SEQUENCE</scope>
    <source>
        <strain evidence="2">BED1</strain>
    </source>
</reference>
<dbReference type="Proteomes" id="UP001194468">
    <property type="component" value="Unassembled WGS sequence"/>
</dbReference>
<feature type="domain" description="F-box" evidence="1">
    <location>
        <begin position="8"/>
        <end position="43"/>
    </location>
</feature>
<dbReference type="AlphaFoldDB" id="A0AAD4BGU0"/>
<dbReference type="Pfam" id="PF12937">
    <property type="entry name" value="F-box-like"/>
    <property type="match status" value="1"/>
</dbReference>
<keyword evidence="3" id="KW-1185">Reference proteome</keyword>
<comment type="caution">
    <text evidence="2">The sequence shown here is derived from an EMBL/GenBank/DDBJ whole genome shotgun (WGS) entry which is preliminary data.</text>
</comment>
<gene>
    <name evidence="2" type="ORF">L210DRAFT_3419307</name>
</gene>